<dbReference type="PANTHER" id="PTHR15512">
    <property type="entry name" value="TERF1-INTERACTING NUCLEAR FACTOR 2"/>
    <property type="match status" value="1"/>
</dbReference>
<feature type="compositionally biased region" description="Polar residues" evidence="1">
    <location>
        <begin position="477"/>
        <end position="501"/>
    </location>
</feature>
<evidence type="ECO:0000259" key="2">
    <source>
        <dbReference type="Pfam" id="PF14973"/>
    </source>
</evidence>
<feature type="domain" description="TERF1-interacting nuclear factor 2 N-terminal" evidence="2">
    <location>
        <begin position="82"/>
        <end position="228"/>
    </location>
</feature>
<dbReference type="GO" id="GO:0016233">
    <property type="term" value="P:telomere capping"/>
    <property type="evidence" value="ECO:0007669"/>
    <property type="project" value="InterPro"/>
</dbReference>
<dbReference type="GO" id="GO:0070187">
    <property type="term" value="C:shelterin complex"/>
    <property type="evidence" value="ECO:0007669"/>
    <property type="project" value="InterPro"/>
</dbReference>
<gene>
    <name evidence="3" type="ORF">P4O66_018475</name>
</gene>
<dbReference type="PANTHER" id="PTHR15512:SF0">
    <property type="entry name" value="TERF1-INTERACTING NUCLEAR FACTOR 2"/>
    <property type="match status" value="1"/>
</dbReference>
<name>A0AAD8YQM1_9TELE</name>
<comment type="caution">
    <text evidence="3">The sequence shown here is derived from an EMBL/GenBank/DDBJ whole genome shotgun (WGS) entry which is preliminary data.</text>
</comment>
<dbReference type="Pfam" id="PF14973">
    <property type="entry name" value="TINF2_N"/>
    <property type="match status" value="1"/>
</dbReference>
<keyword evidence="4" id="KW-1185">Reference proteome</keyword>
<dbReference type="InterPro" id="IPR029400">
    <property type="entry name" value="TINF2_N"/>
</dbReference>
<dbReference type="EMBL" id="JAROKS010000026">
    <property type="protein sequence ID" value="KAK1785047.1"/>
    <property type="molecule type" value="Genomic_DNA"/>
</dbReference>
<feature type="region of interest" description="Disordered" evidence="1">
    <location>
        <begin position="355"/>
        <end position="380"/>
    </location>
</feature>
<sequence length="713" mass="79511">MRYEVTLKAKFELFFDMEESLLSENTSNPISALPLWIIEYAWSKRMVDVLEVLGPPLWFEGDLGLLTLQDPCSIRAVSAEAWMVIQTRDIKHFERLMEFLDVTQILLPHLVTSIKHMKIMFGLKTLVIMWMLWGDQDVASIIDKIIKFFPDSLPQYYRSSHRHMELMQRTHQDFRNFAQSLASNPDMRKVYIRDLMEEQYGECYALKLEERLFHYLQELDKALPQPTYIEKVLKQPWALGEKEELLQQLLTCNTASIHTSLKRLLRCAMTDYFSSARVVRPGLEPFSIAFRLSQEMPENETLSKANLQGTWLDRCSLLQKSSETYLDGPVIRLRQKPSLRAEIDQTMYPCVPEEEAPQEVANGQASQQQEAEDDSAEHLCSRHGKRMKSILLECSEELQAQDRYTPVTQAECTPLAPPTPLLQSTPHRLTQASASIFPDSSSKNISFSSHPDSPTTNLSGAEASQASLSQASLPDLGSSSVQQNTSRTSPVPQPNVSSALSFSPCQVSPSSAISSPQIPASVQSSSSACPSVIPAKQITAHHISPSATSQSSVYPQSSSSTFSFHHIGSPPSLGPEPCSSSSSFPGSLAAASAEQARGAVLHSSDMAIVSEPSRVLVGELKLSSETQAILLLCRWLQPHVRLCRLSQEECASVLLARTAMGQVSNQRELDIEEEEGEENVSFDMNLLYSDSYSESDTHDSDDPDYVPSKRLKA</sequence>
<accession>A0AAD8YQM1</accession>
<feature type="region of interest" description="Disordered" evidence="1">
    <location>
        <begin position="691"/>
        <end position="713"/>
    </location>
</feature>
<proteinExistence type="predicted"/>
<evidence type="ECO:0000256" key="1">
    <source>
        <dbReference type="SAM" id="MobiDB-lite"/>
    </source>
</evidence>
<evidence type="ECO:0000313" key="3">
    <source>
        <dbReference type="EMBL" id="KAK1785047.1"/>
    </source>
</evidence>
<feature type="compositionally biased region" description="Polar residues" evidence="1">
    <location>
        <begin position="436"/>
        <end position="457"/>
    </location>
</feature>
<reference evidence="3" key="1">
    <citation type="submission" date="2023-03" db="EMBL/GenBank/DDBJ databases">
        <title>Electrophorus voltai genome.</title>
        <authorList>
            <person name="Bian C."/>
        </authorList>
    </citation>
    <scope>NUCLEOTIDE SEQUENCE</scope>
    <source>
        <strain evidence="3">CB-2022</strain>
        <tissue evidence="3">Muscle</tissue>
    </source>
</reference>
<organism evidence="3 4">
    <name type="scientific">Electrophorus voltai</name>
    <dbReference type="NCBI Taxonomy" id="2609070"/>
    <lineage>
        <taxon>Eukaryota</taxon>
        <taxon>Metazoa</taxon>
        <taxon>Chordata</taxon>
        <taxon>Craniata</taxon>
        <taxon>Vertebrata</taxon>
        <taxon>Euteleostomi</taxon>
        <taxon>Actinopterygii</taxon>
        <taxon>Neopterygii</taxon>
        <taxon>Teleostei</taxon>
        <taxon>Ostariophysi</taxon>
        <taxon>Gymnotiformes</taxon>
        <taxon>Gymnotoidei</taxon>
        <taxon>Gymnotidae</taxon>
        <taxon>Electrophorus</taxon>
    </lineage>
</organism>
<dbReference type="Proteomes" id="UP001239994">
    <property type="component" value="Unassembled WGS sequence"/>
</dbReference>
<dbReference type="CDD" id="cd11657">
    <property type="entry name" value="TIN2_N"/>
    <property type="match status" value="1"/>
</dbReference>
<evidence type="ECO:0000313" key="4">
    <source>
        <dbReference type="Proteomes" id="UP001239994"/>
    </source>
</evidence>
<dbReference type="AlphaFoldDB" id="A0AAD8YQM1"/>
<protein>
    <recommendedName>
        <fullName evidence="2">TERF1-interacting nuclear factor 2 N-terminal domain-containing protein</fullName>
    </recommendedName>
</protein>
<dbReference type="InterPro" id="IPR039098">
    <property type="entry name" value="TINF2"/>
</dbReference>
<dbReference type="GO" id="GO:1904356">
    <property type="term" value="P:regulation of telomere maintenance via telomere lengthening"/>
    <property type="evidence" value="ECO:0007669"/>
    <property type="project" value="TreeGrafter"/>
</dbReference>
<dbReference type="GO" id="GO:0042162">
    <property type="term" value="F:telomeric DNA binding"/>
    <property type="evidence" value="ECO:0007669"/>
    <property type="project" value="TreeGrafter"/>
</dbReference>
<feature type="compositionally biased region" description="Low complexity" evidence="1">
    <location>
        <begin position="458"/>
        <end position="473"/>
    </location>
</feature>
<feature type="region of interest" description="Disordered" evidence="1">
    <location>
        <begin position="436"/>
        <end position="502"/>
    </location>
</feature>